<evidence type="ECO:0000256" key="4">
    <source>
        <dbReference type="SAM" id="Coils"/>
    </source>
</evidence>
<dbReference type="InterPro" id="IPR003439">
    <property type="entry name" value="ABC_transporter-like_ATP-bd"/>
</dbReference>
<evidence type="ECO:0000259" key="5">
    <source>
        <dbReference type="PROSITE" id="PS50893"/>
    </source>
</evidence>
<evidence type="ECO:0000256" key="1">
    <source>
        <dbReference type="ARBA" id="ARBA00022737"/>
    </source>
</evidence>
<gene>
    <name evidence="6" type="ORF">FYJ33_09415</name>
</gene>
<evidence type="ECO:0000313" key="6">
    <source>
        <dbReference type="EMBL" id="MSR91620.1"/>
    </source>
</evidence>
<evidence type="ECO:0000256" key="2">
    <source>
        <dbReference type="ARBA" id="ARBA00022741"/>
    </source>
</evidence>
<protein>
    <submittedName>
        <fullName evidence="6">ABC-F family ATP-binding cassette domain-containing protein</fullName>
    </submittedName>
</protein>
<dbReference type="InterPro" id="IPR032524">
    <property type="entry name" value="ABC_tran_C"/>
</dbReference>
<dbReference type="GO" id="GO:0003677">
    <property type="term" value="F:DNA binding"/>
    <property type="evidence" value="ECO:0007669"/>
    <property type="project" value="InterPro"/>
</dbReference>
<dbReference type="CDD" id="cd03221">
    <property type="entry name" value="ABCF_EF-3"/>
    <property type="match status" value="2"/>
</dbReference>
<dbReference type="Pfam" id="PF12848">
    <property type="entry name" value="ABC_tran_Xtn"/>
    <property type="match status" value="1"/>
</dbReference>
<feature type="coiled-coil region" evidence="4">
    <location>
        <begin position="573"/>
        <end position="631"/>
    </location>
</feature>
<dbReference type="InterPro" id="IPR032781">
    <property type="entry name" value="ABC_tran_Xtn"/>
</dbReference>
<dbReference type="InterPro" id="IPR027417">
    <property type="entry name" value="P-loop_NTPase"/>
</dbReference>
<evidence type="ECO:0000313" key="7">
    <source>
        <dbReference type="Proteomes" id="UP000460287"/>
    </source>
</evidence>
<feature type="domain" description="ABC transporter" evidence="5">
    <location>
        <begin position="4"/>
        <end position="262"/>
    </location>
</feature>
<dbReference type="InterPro" id="IPR003593">
    <property type="entry name" value="AAA+_ATPase"/>
</dbReference>
<organism evidence="6 7">
    <name type="scientific">Inconstantimicrobium porci</name>
    <dbReference type="NCBI Taxonomy" id="2652291"/>
    <lineage>
        <taxon>Bacteria</taxon>
        <taxon>Bacillati</taxon>
        <taxon>Bacillota</taxon>
        <taxon>Clostridia</taxon>
        <taxon>Eubacteriales</taxon>
        <taxon>Clostridiaceae</taxon>
        <taxon>Inconstantimicrobium</taxon>
    </lineage>
</organism>
<evidence type="ECO:0000256" key="3">
    <source>
        <dbReference type="ARBA" id="ARBA00022840"/>
    </source>
</evidence>
<accession>A0A7X2T1V8</accession>
<keyword evidence="7" id="KW-1185">Reference proteome</keyword>
<dbReference type="Gene3D" id="1.10.287.380">
    <property type="entry name" value="Valyl-tRNA synthetase, C-terminal domain"/>
    <property type="match status" value="1"/>
</dbReference>
<proteinExistence type="predicted"/>
<dbReference type="InterPro" id="IPR051309">
    <property type="entry name" value="ABCF_ATPase"/>
</dbReference>
<sequence length="636" mass="72868">MFELSFNSVKKYLDAKLILQNVSFNIFDGEKVGIVGINGCGKSTILKLMAGIHTMTKDDKGLVLMPRGATVAYLEQSPSFDGDLKVKEVLNLAFKKADDIELEMRTIENKMNTSVSTEVDSLLKKYAKLQSDFEAIGGYEKAEKLSKVCIGLNFSESFLEKQFDLLSGGEKTTVTLGKILLENPDILLLDEPTNHLDIQAVEWLEEYLKAYKGIVVVVSHDRYFLDNVVNKIIEIEDGEATTYKGNYSSFTKQKEENMLIQFEQFKEQQKQIKAMENTIKTLRDWAQRPGAAGEKFFKRAASIQKQLDKIQRIQKPKFDKPNMKLDLKEAERSGSEVIKIKNFSKRFDDKVLFEDSNLLVKFKERAALVGPNGCGKTTLLKVLLGEKTADKGEVVLGASVKYAYLPQNIKFDDEEATVVDTFRKDLFMGEGEARQYLSKFMFYGSAVFRKVKQLSGGERIRLKLSRLLYDDINLLILDEPTNHLDIDSIENLEETLDNFNCTLFFISHDRYFINKIATTIIEADNHKLKKYNGNYDYFKHEKTKLLAAAKEADAQKEKVVKPKQVKQRDPQPKKKNVYKITKLEEKIEELENTLKQIEQDMAENSTNYDKLNDLYKTKTDTESELESAMTEWEELQ</sequence>
<reference evidence="6 7" key="1">
    <citation type="submission" date="2019-08" db="EMBL/GenBank/DDBJ databases">
        <title>In-depth cultivation of the pig gut microbiome towards novel bacterial diversity and tailored functional studies.</title>
        <authorList>
            <person name="Wylensek D."/>
            <person name="Hitch T.C.A."/>
            <person name="Clavel T."/>
        </authorList>
    </citation>
    <scope>NUCLEOTIDE SEQUENCE [LARGE SCALE GENOMIC DNA]</scope>
    <source>
        <strain evidence="6 7">WCA-383-APC-5B</strain>
    </source>
</reference>
<dbReference type="EMBL" id="VULX01000013">
    <property type="protein sequence ID" value="MSR91620.1"/>
    <property type="molecule type" value="Genomic_DNA"/>
</dbReference>
<keyword evidence="4" id="KW-0175">Coiled coil</keyword>
<dbReference type="Pfam" id="PF00005">
    <property type="entry name" value="ABC_tran"/>
    <property type="match status" value="2"/>
</dbReference>
<dbReference type="PANTHER" id="PTHR42855">
    <property type="entry name" value="ABC TRANSPORTER ATP-BINDING SUBUNIT"/>
    <property type="match status" value="1"/>
</dbReference>
<keyword evidence="1" id="KW-0677">Repeat</keyword>
<dbReference type="Proteomes" id="UP000460287">
    <property type="component" value="Unassembled WGS sequence"/>
</dbReference>
<dbReference type="PROSITE" id="PS50893">
    <property type="entry name" value="ABC_TRANSPORTER_2"/>
    <property type="match status" value="2"/>
</dbReference>
<dbReference type="RefSeq" id="WP_154531515.1">
    <property type="nucleotide sequence ID" value="NZ_VULX01000013.1"/>
</dbReference>
<dbReference type="Gene3D" id="3.40.50.300">
    <property type="entry name" value="P-loop containing nucleotide triphosphate hydrolases"/>
    <property type="match status" value="2"/>
</dbReference>
<dbReference type="GO" id="GO:0005524">
    <property type="term" value="F:ATP binding"/>
    <property type="evidence" value="ECO:0007669"/>
    <property type="project" value="UniProtKB-KW"/>
</dbReference>
<keyword evidence="2" id="KW-0547">Nucleotide-binding</keyword>
<dbReference type="FunFam" id="3.40.50.300:FF:000011">
    <property type="entry name" value="Putative ABC transporter ATP-binding component"/>
    <property type="match status" value="1"/>
</dbReference>
<dbReference type="GO" id="GO:0016887">
    <property type="term" value="F:ATP hydrolysis activity"/>
    <property type="evidence" value="ECO:0007669"/>
    <property type="project" value="InterPro"/>
</dbReference>
<dbReference type="NCBIfam" id="NF000355">
    <property type="entry name" value="ribo_prot_ABC_F"/>
    <property type="match status" value="1"/>
</dbReference>
<dbReference type="SUPFAM" id="SSF52540">
    <property type="entry name" value="P-loop containing nucleoside triphosphate hydrolases"/>
    <property type="match status" value="2"/>
</dbReference>
<comment type="caution">
    <text evidence="6">The sequence shown here is derived from an EMBL/GenBank/DDBJ whole genome shotgun (WGS) entry which is preliminary data.</text>
</comment>
<dbReference type="InterPro" id="IPR037118">
    <property type="entry name" value="Val-tRNA_synth_C_sf"/>
</dbReference>
<keyword evidence="3 6" id="KW-0067">ATP-binding</keyword>
<dbReference type="PANTHER" id="PTHR42855:SF2">
    <property type="entry name" value="DRUG RESISTANCE ABC TRANSPORTER,ATP-BINDING PROTEIN"/>
    <property type="match status" value="1"/>
</dbReference>
<feature type="domain" description="ABC transporter" evidence="5">
    <location>
        <begin position="338"/>
        <end position="550"/>
    </location>
</feature>
<dbReference type="FunFam" id="3.40.50.300:FF:000309">
    <property type="entry name" value="ABC transporter ATP-binding protein"/>
    <property type="match status" value="1"/>
</dbReference>
<dbReference type="SMART" id="SM00382">
    <property type="entry name" value="AAA"/>
    <property type="match status" value="2"/>
</dbReference>
<dbReference type="AlphaFoldDB" id="A0A7X2T1V8"/>
<dbReference type="Pfam" id="PF16326">
    <property type="entry name" value="ABC_tran_CTD"/>
    <property type="match status" value="1"/>
</dbReference>
<name>A0A7X2T1V8_9CLOT</name>